<protein>
    <recommendedName>
        <fullName evidence="5">Ketosynthase family 3 (KS3) domain-containing protein</fullName>
    </recommendedName>
</protein>
<dbReference type="InterPro" id="IPR001227">
    <property type="entry name" value="Ac_transferase_dom_sf"/>
</dbReference>
<dbReference type="Gene3D" id="3.10.129.110">
    <property type="entry name" value="Polyketide synthase dehydratase"/>
    <property type="match status" value="1"/>
</dbReference>
<dbReference type="CDD" id="cd00833">
    <property type="entry name" value="PKS"/>
    <property type="match status" value="1"/>
</dbReference>
<dbReference type="InterPro" id="IPR020841">
    <property type="entry name" value="PKS_Beta-ketoAc_synthase_dom"/>
</dbReference>
<dbReference type="Pfam" id="PF08659">
    <property type="entry name" value="KR"/>
    <property type="match status" value="1"/>
</dbReference>
<dbReference type="InterPro" id="IPR014043">
    <property type="entry name" value="Acyl_transferase_dom"/>
</dbReference>
<dbReference type="InterPro" id="IPR032821">
    <property type="entry name" value="PKS_assoc"/>
</dbReference>
<dbReference type="InterPro" id="IPR036291">
    <property type="entry name" value="NAD(P)-bd_dom_sf"/>
</dbReference>
<dbReference type="GO" id="GO:0004315">
    <property type="term" value="F:3-oxoacyl-[acyl-carrier-protein] synthase activity"/>
    <property type="evidence" value="ECO:0007669"/>
    <property type="project" value="InterPro"/>
</dbReference>
<dbReference type="PROSITE" id="PS00606">
    <property type="entry name" value="KS3_1"/>
    <property type="match status" value="1"/>
</dbReference>
<dbReference type="Gene3D" id="3.40.366.10">
    <property type="entry name" value="Malonyl-Coenzyme A Acyl Carrier Protein, domain 2"/>
    <property type="match status" value="1"/>
</dbReference>
<dbReference type="InterPro" id="IPR050091">
    <property type="entry name" value="PKS_NRPS_Biosynth_Enz"/>
</dbReference>
<evidence type="ECO:0000313" key="6">
    <source>
        <dbReference type="EMBL" id="CAF9931503.1"/>
    </source>
</evidence>
<dbReference type="GO" id="GO:0044550">
    <property type="term" value="P:secondary metabolite biosynthetic process"/>
    <property type="evidence" value="ECO:0007669"/>
    <property type="project" value="UniProtKB-ARBA"/>
</dbReference>
<keyword evidence="4" id="KW-0511">Multifunctional enzyme</keyword>
<keyword evidence="2" id="KW-0597">Phosphoprotein</keyword>
<dbReference type="GO" id="GO:0006633">
    <property type="term" value="P:fatty acid biosynthetic process"/>
    <property type="evidence" value="ECO:0007669"/>
    <property type="project" value="InterPro"/>
</dbReference>
<dbReference type="Proteomes" id="UP000664521">
    <property type="component" value="Unassembled WGS sequence"/>
</dbReference>
<dbReference type="PANTHER" id="PTHR43775">
    <property type="entry name" value="FATTY ACID SYNTHASE"/>
    <property type="match status" value="1"/>
</dbReference>
<dbReference type="Pfam" id="PF16197">
    <property type="entry name" value="KAsynt_C_assoc"/>
    <property type="match status" value="1"/>
</dbReference>
<keyword evidence="7" id="KW-1185">Reference proteome</keyword>
<gene>
    <name evidence="6" type="ORF">HETSPECPRED_007890</name>
</gene>
<dbReference type="InterPro" id="IPR042104">
    <property type="entry name" value="PKS_dehydratase_sf"/>
</dbReference>
<dbReference type="InterPro" id="IPR018201">
    <property type="entry name" value="Ketoacyl_synth_AS"/>
</dbReference>
<dbReference type="GO" id="GO:0004312">
    <property type="term" value="F:fatty acid synthase activity"/>
    <property type="evidence" value="ECO:0007669"/>
    <property type="project" value="TreeGrafter"/>
</dbReference>
<evidence type="ECO:0000256" key="4">
    <source>
        <dbReference type="ARBA" id="ARBA00023268"/>
    </source>
</evidence>
<feature type="domain" description="Ketosynthase family 3 (KS3)" evidence="5">
    <location>
        <begin position="7"/>
        <end position="431"/>
    </location>
</feature>
<dbReference type="InterPro" id="IPR016036">
    <property type="entry name" value="Malonyl_transacylase_ACP-bd"/>
</dbReference>
<dbReference type="SUPFAM" id="SSF52151">
    <property type="entry name" value="FabD/lysophospholipase-like"/>
    <property type="match status" value="1"/>
</dbReference>
<dbReference type="SMART" id="SM00827">
    <property type="entry name" value="PKS_AT"/>
    <property type="match status" value="1"/>
</dbReference>
<dbReference type="PROSITE" id="PS52004">
    <property type="entry name" value="KS3_2"/>
    <property type="match status" value="1"/>
</dbReference>
<dbReference type="Pfam" id="PF00698">
    <property type="entry name" value="Acyl_transf_1"/>
    <property type="match status" value="1"/>
</dbReference>
<dbReference type="Pfam" id="PF02801">
    <property type="entry name" value="Ketoacyl-synt_C"/>
    <property type="match status" value="1"/>
</dbReference>
<evidence type="ECO:0000256" key="2">
    <source>
        <dbReference type="ARBA" id="ARBA00022553"/>
    </source>
</evidence>
<dbReference type="SMART" id="SM00822">
    <property type="entry name" value="PKS_KR"/>
    <property type="match status" value="1"/>
</dbReference>
<dbReference type="OrthoDB" id="329835at2759"/>
<dbReference type="InterPro" id="IPR014030">
    <property type="entry name" value="Ketoacyl_synth_N"/>
</dbReference>
<reference evidence="6" key="1">
    <citation type="submission" date="2021-03" db="EMBL/GenBank/DDBJ databases">
        <authorList>
            <person name="Tagirdzhanova G."/>
        </authorList>
    </citation>
    <scope>NUCLEOTIDE SEQUENCE</scope>
</reference>
<dbReference type="InterPro" id="IPR011032">
    <property type="entry name" value="GroES-like_sf"/>
</dbReference>
<dbReference type="CDD" id="cd05274">
    <property type="entry name" value="KR_FAS_SDR_x"/>
    <property type="match status" value="1"/>
</dbReference>
<dbReference type="Pfam" id="PF00109">
    <property type="entry name" value="ketoacyl-synt"/>
    <property type="match status" value="1"/>
</dbReference>
<dbReference type="InterPro" id="IPR057326">
    <property type="entry name" value="KR_dom"/>
</dbReference>
<accession>A0A8H3FV75</accession>
<evidence type="ECO:0000256" key="3">
    <source>
        <dbReference type="ARBA" id="ARBA00022679"/>
    </source>
</evidence>
<sequence>MSSNASKEDIAVIGMSCRTAGANSPSELWNLLANARDVQTEITRFNSKGYYHPEGAPRKGLTNVKRAYMLDDGVIDKFDNAFFFTTPHEAAAMDPQQRMLLEIAYEAVENAGIPLHDFIGTDTAVFAGMEGCDYHTVLARDINATPRYLATGTPTCMAANRLSYFFDLSGPSMSVDTACSSAMAALHQAVRTLQHGDSKMALVCGAKLILNPDMFMPSSELGFLSPSGKCQSFDAAGDGYGRGEGTLAILLKPLQDAVTDGDPVRSVIKGTRLNQDGRTQGITLPSADAQKDNMESLYQELGIHPSDIHFLEAHGTGTAAGDPIEFNAINSVFRPASTEREALVVGSVKSNIGHLEACSALASIVKTTECLERGIISPQMHFHEPNPKIDLANVLIPTTTIPWPKIDGNVRRAAINTFGAGGTNGHAVLESYPRVLSEPAERTERALLFKVSAADERSLKALCGRYADYVENTRPSIYDLAHTLLCRRSTLRKSICFTAKTLDEVISKLRSPSQVIQTKDSEGDKEVLFLFTGQGAQWATMGKILLDSSHVFRKVLVDCDASLASLPDSPSWSIVDELGKSKEETNIHKAEYSQPLCTALQVGLVVLLDSWGLKPHAVVGHSSGEIAAAYAAGLISAKDAIVNAYYRGLVLSQASSEPKDTPVRGAMCAIGLGEQESIKLLDSYAGRIKLAAINSPTSCTLSGDQDAIQELVDICSERGQFCRKLQVDRAYHSHHMLLVAGRYEEALERARHHSQFDGKKCDMWSSVTGLRMARDDFTAEYWGRNMTSTVRFSSAIERYFAECAKVRIAVEIGPHPALKGPATENFRTQGKGNIKYFGTCSRGGNDFEAILESVGSMISQGLRLKFQNINACEDVNGSSVTYHYGKVLTDLPGYQWNHGTSFWAESRVSRKDDGTTNLPPAAYILMALEAARQIYEPNKADGSILLTNLRFSRQLPLHLLAGPDKSVEIQLVACQEDLGGIFRFQIFSQSESYDPVEHHWGLHCSGSFEQSPQPPRDSRCSIRDNLQQIPLHDGNIAINGHGNPILNEIKTCSQGMVGGLSQSPYPFENYSIDPRVLHRILSLPPALIGGRNLPATYCMHSIQSFSIQSFAEPSDTGRFAMIIDETFPYGLQTSVEVQQKENMIHSSSIVHEAEQLQLKKPPLESLFFRSVSMCDVASFYGDSMELCECVSLLSHKWPMSDIKIMDMKADSTVSAILAAFQANIENKRQLMRSVSLDKSYSTPASNRVQQVDPSQTEARYHMIYAGEDSKLHTVADQLLPQGLACFPVSQPGSDQRDIGLDFDFVCEMRGLERKSWGLWRKKRPNPTIESTGKTILFGTLPSDATDQMPSISESIKLEPVAIAEFCILSPQARFHAIVVDSPERSIIAAWEGSDLLPWLKILLKFADSILWVTKDNTSSPFQKLAGTLLRTLQAEQPSLKVCWIIHTEQRRQISSGNMLGKDLLMAQSSMLEGDNEVKMLFNVGNTPSILRYHPDDELSSALGTSEPRTITSLLDHVDYRLSFATPQQPVILSEIPNLSQSLDEDEVEIDVEASVIDPGDVQTNEGCISHSTLQTQPRFFAGTVRRDGQGRLAPGTKVLGWSSSCHQNRLRVSHSMLLRREENEPATDAASKFAAVAAATCIVDEVTRARHGDSFDITLCGVLEIALHQLCESVGAVQISSKTDKQADFVVTCSVREGLQVNGRSIDIATYLRSERGRAKILDMWPSRRLLDCSLQSFNIAKYPQAFTEHSKAGQEPYSTTIDHALDGTQIDHVPIYSPRSILFSPTANYILVGGLGGLGRFICTWMVAHGARRLNVLSRSGLTTPEARSTHAEITRTGASLSVFRVDACDRTTVHSTLSTIRSTGPIKGVINLAMILGDAPMASMTGDEWDRALRVKVDSSWILHQETLDDELDHFILFSSIASVCGNRNQGNYNVANTFLNALAEYRQESGRTGVSVALGAMTDMGVLYDLSKPNMLDTLTRSGLSHLTQKELAKIMEAAVLISPRHAHPLLLTGLQIFPRTASNHLLGPTAPLFWTELPEFSHLQTYAPPSTTPTRTQPLPLKAQIRALEHAGGGGRGAEGGEGVRKLLTDAFLAYLARANGFETEGLDPREGLGRYGVDSLSAVGCQYWFWRGGFLFSFSPTSGIEKYGRVSLLMGLAWN</sequence>
<dbReference type="SUPFAM" id="SSF55048">
    <property type="entry name" value="Probable ACP-binding domain of malonyl-CoA ACP transacylase"/>
    <property type="match status" value="1"/>
</dbReference>
<dbReference type="SUPFAM" id="SSF50129">
    <property type="entry name" value="GroES-like"/>
    <property type="match status" value="1"/>
</dbReference>
<comment type="caution">
    <text evidence="6">The sequence shown here is derived from an EMBL/GenBank/DDBJ whole genome shotgun (WGS) entry which is preliminary data.</text>
</comment>
<evidence type="ECO:0000313" key="7">
    <source>
        <dbReference type="Proteomes" id="UP000664521"/>
    </source>
</evidence>
<keyword evidence="3" id="KW-0808">Transferase</keyword>
<dbReference type="EMBL" id="CAJPDS010000059">
    <property type="protein sequence ID" value="CAF9931503.1"/>
    <property type="molecule type" value="Genomic_DNA"/>
</dbReference>
<organism evidence="6 7">
    <name type="scientific">Heterodermia speciosa</name>
    <dbReference type="NCBI Taxonomy" id="116794"/>
    <lineage>
        <taxon>Eukaryota</taxon>
        <taxon>Fungi</taxon>
        <taxon>Dikarya</taxon>
        <taxon>Ascomycota</taxon>
        <taxon>Pezizomycotina</taxon>
        <taxon>Lecanoromycetes</taxon>
        <taxon>OSLEUM clade</taxon>
        <taxon>Lecanoromycetidae</taxon>
        <taxon>Caliciales</taxon>
        <taxon>Physciaceae</taxon>
        <taxon>Heterodermia</taxon>
    </lineage>
</organism>
<dbReference type="InterPro" id="IPR016035">
    <property type="entry name" value="Acyl_Trfase/lysoPLipase"/>
</dbReference>
<keyword evidence="1" id="KW-0596">Phosphopantetheine</keyword>
<dbReference type="InterPro" id="IPR013968">
    <property type="entry name" value="PKS_KR"/>
</dbReference>
<dbReference type="Gene3D" id="3.40.47.10">
    <property type="match status" value="1"/>
</dbReference>
<evidence type="ECO:0000256" key="1">
    <source>
        <dbReference type="ARBA" id="ARBA00022450"/>
    </source>
</evidence>
<evidence type="ECO:0000259" key="5">
    <source>
        <dbReference type="PROSITE" id="PS52004"/>
    </source>
</evidence>
<dbReference type="SUPFAM" id="SSF51735">
    <property type="entry name" value="NAD(P)-binding Rossmann-fold domains"/>
    <property type="match status" value="1"/>
</dbReference>
<dbReference type="InterPro" id="IPR016039">
    <property type="entry name" value="Thiolase-like"/>
</dbReference>
<dbReference type="PANTHER" id="PTHR43775:SF20">
    <property type="entry name" value="HYBRID PKS-NRPS SYNTHETASE APDA"/>
    <property type="match status" value="1"/>
</dbReference>
<dbReference type="Gene3D" id="3.40.50.720">
    <property type="entry name" value="NAD(P)-binding Rossmann-like Domain"/>
    <property type="match status" value="1"/>
</dbReference>
<dbReference type="Gene3D" id="3.90.180.10">
    <property type="entry name" value="Medium-chain alcohol dehydrogenases, catalytic domain"/>
    <property type="match status" value="1"/>
</dbReference>
<name>A0A8H3FV75_9LECA</name>
<proteinExistence type="predicted"/>
<dbReference type="SMART" id="SM00825">
    <property type="entry name" value="PKS_KS"/>
    <property type="match status" value="1"/>
</dbReference>
<dbReference type="InterPro" id="IPR014031">
    <property type="entry name" value="Ketoacyl_synth_C"/>
</dbReference>
<dbReference type="SUPFAM" id="SSF53901">
    <property type="entry name" value="Thiolase-like"/>
    <property type="match status" value="1"/>
</dbReference>